<keyword evidence="1" id="KW-0472">Membrane</keyword>
<sequence length="241" mass="24739">MSLFRNIVFVSALAGLVAGLAMTGMQYAGTVPLILQAETYENAAPAAHDHGPAVQTSDGAAVAAHSHAHDEEAWAPADGFERSAFTALANIVTAIGFAILLVTASEFAGGLAGWRQGVFWGLAGFAVFTLAPGLGLPPELPGMPAADLEARQVWWVATAAATAAGLALLAFTRALPLGVLAVALIVVPHLVGAPKPASFDTAVPETLAHDFVVMASMVSLVFWVLLGGAAGFIRSRFMQPA</sequence>
<keyword evidence="1" id="KW-1133">Transmembrane helix</keyword>
<proteinExistence type="predicted"/>
<feature type="transmembrane region" description="Helical" evidence="1">
    <location>
        <begin position="152"/>
        <end position="169"/>
    </location>
</feature>
<evidence type="ECO:0000313" key="2">
    <source>
        <dbReference type="EMBL" id="KAB0265370.1"/>
    </source>
</evidence>
<dbReference type="EMBL" id="VCMV01000036">
    <property type="protein sequence ID" value="KAB0265370.1"/>
    <property type="molecule type" value="Genomic_DNA"/>
</dbReference>
<feature type="transmembrane region" description="Helical" evidence="1">
    <location>
        <begin position="84"/>
        <end position="105"/>
    </location>
</feature>
<evidence type="ECO:0000256" key="1">
    <source>
        <dbReference type="SAM" id="Phobius"/>
    </source>
</evidence>
<dbReference type="Proteomes" id="UP000325684">
    <property type="component" value="Unassembled WGS sequence"/>
</dbReference>
<dbReference type="RefSeq" id="WP_150947339.1">
    <property type="nucleotide sequence ID" value="NZ_VCMV01000036.1"/>
</dbReference>
<name>A0A5N3P6L6_9HYPH</name>
<accession>A0A5N3P6L6</accession>
<feature type="transmembrane region" description="Helical" evidence="1">
    <location>
        <begin position="117"/>
        <end position="136"/>
    </location>
</feature>
<evidence type="ECO:0000313" key="3">
    <source>
        <dbReference type="Proteomes" id="UP000325684"/>
    </source>
</evidence>
<dbReference type="AlphaFoldDB" id="A0A5N3P6L6"/>
<dbReference type="OrthoDB" id="9813640at2"/>
<comment type="caution">
    <text evidence="2">The sequence shown here is derived from an EMBL/GenBank/DDBJ whole genome shotgun (WGS) entry which is preliminary data.</text>
</comment>
<dbReference type="Pfam" id="PF09490">
    <property type="entry name" value="CbtA"/>
    <property type="match status" value="1"/>
</dbReference>
<dbReference type="NCBIfam" id="TIGR02458">
    <property type="entry name" value="CbtA"/>
    <property type="match status" value="1"/>
</dbReference>
<feature type="transmembrane region" description="Helical" evidence="1">
    <location>
        <begin position="211"/>
        <end position="233"/>
    </location>
</feature>
<organism evidence="2 3">
    <name type="scientific">Microvirga brassicacearum</name>
    <dbReference type="NCBI Taxonomy" id="2580413"/>
    <lineage>
        <taxon>Bacteria</taxon>
        <taxon>Pseudomonadati</taxon>
        <taxon>Pseudomonadota</taxon>
        <taxon>Alphaproteobacteria</taxon>
        <taxon>Hyphomicrobiales</taxon>
        <taxon>Methylobacteriaceae</taxon>
        <taxon>Microvirga</taxon>
    </lineage>
</organism>
<keyword evidence="1" id="KW-0812">Transmembrane</keyword>
<keyword evidence="3" id="KW-1185">Reference proteome</keyword>
<dbReference type="InterPro" id="IPR012666">
    <property type="entry name" value="CbtA_put"/>
</dbReference>
<reference evidence="2 3" key="1">
    <citation type="journal article" date="2019" name="Microorganisms">
        <title>Genome Insights into the Novel Species Microvirga brassicacearum, a Rapeseed Endophyte with Biotechnological Potential.</title>
        <authorList>
            <person name="Jimenez-Gomez A."/>
            <person name="Saati-Santamaria Z."/>
            <person name="Igual J.M."/>
            <person name="Rivas R."/>
            <person name="Mateos P.F."/>
            <person name="Garcia-Fraile P."/>
        </authorList>
    </citation>
    <scope>NUCLEOTIDE SEQUENCE [LARGE SCALE GENOMIC DNA]</scope>
    <source>
        <strain evidence="2 3">CDVBN77</strain>
    </source>
</reference>
<feature type="transmembrane region" description="Helical" evidence="1">
    <location>
        <begin position="174"/>
        <end position="191"/>
    </location>
</feature>
<gene>
    <name evidence="2" type="ORF">FEZ63_18775</name>
</gene>
<protein>
    <submittedName>
        <fullName evidence="2">CbtA family protein</fullName>
    </submittedName>
</protein>